<keyword evidence="4 7" id="KW-0812">Transmembrane</keyword>
<proteinExistence type="inferred from homology"/>
<evidence type="ECO:0000259" key="8">
    <source>
        <dbReference type="PROSITE" id="PS50928"/>
    </source>
</evidence>
<protein>
    <submittedName>
        <fullName evidence="9">Carbohydrate ABC transporter permease</fullName>
    </submittedName>
</protein>
<gene>
    <name evidence="9" type="ORF">ACFQ3T_06740</name>
</gene>
<keyword evidence="5 7" id="KW-1133">Transmembrane helix</keyword>
<evidence type="ECO:0000256" key="1">
    <source>
        <dbReference type="ARBA" id="ARBA00004651"/>
    </source>
</evidence>
<evidence type="ECO:0000313" key="9">
    <source>
        <dbReference type="EMBL" id="MFD1146813.1"/>
    </source>
</evidence>
<comment type="subcellular location">
    <subcellularLocation>
        <location evidence="1 7">Cell membrane</location>
        <topology evidence="1 7">Multi-pass membrane protein</topology>
    </subcellularLocation>
</comment>
<feature type="transmembrane region" description="Helical" evidence="7">
    <location>
        <begin position="109"/>
        <end position="128"/>
    </location>
</feature>
<dbReference type="PROSITE" id="PS50928">
    <property type="entry name" value="ABC_TM1"/>
    <property type="match status" value="1"/>
</dbReference>
<keyword evidence="2 7" id="KW-0813">Transport</keyword>
<dbReference type="Gene3D" id="1.10.3720.10">
    <property type="entry name" value="MetI-like"/>
    <property type="match status" value="1"/>
</dbReference>
<evidence type="ECO:0000256" key="2">
    <source>
        <dbReference type="ARBA" id="ARBA00022448"/>
    </source>
</evidence>
<dbReference type="InterPro" id="IPR035906">
    <property type="entry name" value="MetI-like_sf"/>
</dbReference>
<dbReference type="PANTHER" id="PTHR43744:SF12">
    <property type="entry name" value="ABC TRANSPORTER PERMEASE PROTEIN MG189-RELATED"/>
    <property type="match status" value="1"/>
</dbReference>
<dbReference type="EMBL" id="JBHTLK010000020">
    <property type="protein sequence ID" value="MFD1146813.1"/>
    <property type="molecule type" value="Genomic_DNA"/>
</dbReference>
<name>A0ABW3QPW1_9PSEU</name>
<keyword evidence="3" id="KW-1003">Cell membrane</keyword>
<evidence type="ECO:0000256" key="6">
    <source>
        <dbReference type="ARBA" id="ARBA00023136"/>
    </source>
</evidence>
<dbReference type="PANTHER" id="PTHR43744">
    <property type="entry name" value="ABC TRANSPORTER PERMEASE PROTEIN MG189-RELATED-RELATED"/>
    <property type="match status" value="1"/>
</dbReference>
<feature type="transmembrane region" description="Helical" evidence="7">
    <location>
        <begin position="140"/>
        <end position="161"/>
    </location>
</feature>
<feature type="transmembrane region" description="Helical" evidence="7">
    <location>
        <begin position="242"/>
        <end position="265"/>
    </location>
</feature>
<comment type="caution">
    <text evidence="9">The sequence shown here is derived from an EMBL/GenBank/DDBJ whole genome shotgun (WGS) entry which is preliminary data.</text>
</comment>
<evidence type="ECO:0000313" key="10">
    <source>
        <dbReference type="Proteomes" id="UP001597168"/>
    </source>
</evidence>
<feature type="domain" description="ABC transmembrane type-1" evidence="8">
    <location>
        <begin position="71"/>
        <end position="265"/>
    </location>
</feature>
<dbReference type="InterPro" id="IPR000515">
    <property type="entry name" value="MetI-like"/>
</dbReference>
<organism evidence="9 10">
    <name type="scientific">Saccharothrix hoggarensis</name>
    <dbReference type="NCBI Taxonomy" id="913853"/>
    <lineage>
        <taxon>Bacteria</taxon>
        <taxon>Bacillati</taxon>
        <taxon>Actinomycetota</taxon>
        <taxon>Actinomycetes</taxon>
        <taxon>Pseudonocardiales</taxon>
        <taxon>Pseudonocardiaceae</taxon>
        <taxon>Saccharothrix</taxon>
    </lineage>
</organism>
<evidence type="ECO:0000256" key="7">
    <source>
        <dbReference type="RuleBase" id="RU363032"/>
    </source>
</evidence>
<evidence type="ECO:0000256" key="4">
    <source>
        <dbReference type="ARBA" id="ARBA00022692"/>
    </source>
</evidence>
<keyword evidence="6 7" id="KW-0472">Membrane</keyword>
<keyword evidence="10" id="KW-1185">Reference proteome</keyword>
<evidence type="ECO:0000256" key="3">
    <source>
        <dbReference type="ARBA" id="ARBA00022475"/>
    </source>
</evidence>
<comment type="similarity">
    <text evidence="7">Belongs to the binding-protein-dependent transport system permease family.</text>
</comment>
<dbReference type="CDD" id="cd06261">
    <property type="entry name" value="TM_PBP2"/>
    <property type="match status" value="1"/>
</dbReference>
<dbReference type="RefSeq" id="WP_380721202.1">
    <property type="nucleotide sequence ID" value="NZ_JBHTLK010000020.1"/>
</dbReference>
<dbReference type="Pfam" id="PF00528">
    <property type="entry name" value="BPD_transp_1"/>
    <property type="match status" value="1"/>
</dbReference>
<feature type="transmembrane region" description="Helical" evidence="7">
    <location>
        <begin position="7"/>
        <end position="29"/>
    </location>
</feature>
<feature type="transmembrane region" description="Helical" evidence="7">
    <location>
        <begin position="75"/>
        <end position="97"/>
    </location>
</feature>
<evidence type="ECO:0000256" key="5">
    <source>
        <dbReference type="ARBA" id="ARBA00022989"/>
    </source>
</evidence>
<feature type="transmembrane region" description="Helical" evidence="7">
    <location>
        <begin position="182"/>
        <end position="207"/>
    </location>
</feature>
<sequence>MTRLKTLPAHVVLVVASAYFVLPLVWLVISATKGRDELFTTFGFALPEKFALVDNVRQTLSYENGIYLRWTANTLLYAGGGALGATALAAMAGYALAKYSFRGSGLISWVIIGAVLVPVTALALPLYFLMSEVGLQNTPWAVLLPSLVSPMGVYLCRLYAISSVPDEVLEAARMDGASEWRVFRTVVLRIMSPILVTVFLFQFVAIWNNFFLPLVMLNSRELFPLTLGLQDWNTQPQVGNQVIFHLVVTGAFLAVLPLVVCFLLLQRHWRQGLAQGSVVA</sequence>
<dbReference type="SUPFAM" id="SSF161098">
    <property type="entry name" value="MetI-like"/>
    <property type="match status" value="1"/>
</dbReference>
<accession>A0ABW3QPW1</accession>
<reference evidence="10" key="1">
    <citation type="journal article" date="2019" name="Int. J. Syst. Evol. Microbiol.">
        <title>The Global Catalogue of Microorganisms (GCM) 10K type strain sequencing project: providing services to taxonomists for standard genome sequencing and annotation.</title>
        <authorList>
            <consortium name="The Broad Institute Genomics Platform"/>
            <consortium name="The Broad Institute Genome Sequencing Center for Infectious Disease"/>
            <person name="Wu L."/>
            <person name="Ma J."/>
        </authorList>
    </citation>
    <scope>NUCLEOTIDE SEQUENCE [LARGE SCALE GENOMIC DNA]</scope>
    <source>
        <strain evidence="10">CCUG 60214</strain>
    </source>
</reference>
<dbReference type="Proteomes" id="UP001597168">
    <property type="component" value="Unassembled WGS sequence"/>
</dbReference>